<dbReference type="InterPro" id="IPR011990">
    <property type="entry name" value="TPR-like_helical_dom_sf"/>
</dbReference>
<evidence type="ECO:0000256" key="1">
    <source>
        <dbReference type="ARBA" id="ARBA00022737"/>
    </source>
</evidence>
<dbReference type="SMART" id="SM00028">
    <property type="entry name" value="TPR"/>
    <property type="match status" value="6"/>
</dbReference>
<dbReference type="PROSITE" id="PS50005">
    <property type="entry name" value="TPR"/>
    <property type="match status" value="4"/>
</dbReference>
<dbReference type="Gene3D" id="1.25.40.10">
    <property type="entry name" value="Tetratricopeptide repeat domain"/>
    <property type="match status" value="3"/>
</dbReference>
<dbReference type="Proteomes" id="UP000251241">
    <property type="component" value="Unassembled WGS sequence"/>
</dbReference>
<dbReference type="Pfam" id="PF13432">
    <property type="entry name" value="TPR_16"/>
    <property type="match status" value="2"/>
</dbReference>
<dbReference type="AlphaFoldDB" id="A0A2X2LI80"/>
<evidence type="ECO:0000256" key="3">
    <source>
        <dbReference type="PROSITE-ProRule" id="PRU00339"/>
    </source>
</evidence>
<evidence type="ECO:0000256" key="2">
    <source>
        <dbReference type="ARBA" id="ARBA00022803"/>
    </source>
</evidence>
<dbReference type="InterPro" id="IPR019734">
    <property type="entry name" value="TPR_rpt"/>
</dbReference>
<feature type="repeat" description="TPR" evidence="3">
    <location>
        <begin position="101"/>
        <end position="134"/>
    </location>
</feature>
<keyword evidence="2 3" id="KW-0802">TPR repeat</keyword>
<feature type="repeat" description="TPR" evidence="3">
    <location>
        <begin position="306"/>
        <end position="339"/>
    </location>
</feature>
<dbReference type="PANTHER" id="PTHR44858:SF1">
    <property type="entry name" value="UDP-N-ACETYLGLUCOSAMINE--PEPTIDE N-ACETYLGLUCOSAMINYLTRANSFERASE SPINDLY-RELATED"/>
    <property type="match status" value="1"/>
</dbReference>
<dbReference type="InterPro" id="IPR050498">
    <property type="entry name" value="Ycf3"/>
</dbReference>
<evidence type="ECO:0000313" key="4">
    <source>
        <dbReference type="EMBL" id="SPZ92959.1"/>
    </source>
</evidence>
<protein>
    <submittedName>
        <fullName evidence="4">Lipoprotein NlpI</fullName>
    </submittedName>
</protein>
<feature type="repeat" description="TPR" evidence="3">
    <location>
        <begin position="272"/>
        <end position="305"/>
    </location>
</feature>
<evidence type="ECO:0000313" key="5">
    <source>
        <dbReference type="Proteomes" id="UP000251241"/>
    </source>
</evidence>
<feature type="repeat" description="TPR" evidence="3">
    <location>
        <begin position="238"/>
        <end position="271"/>
    </location>
</feature>
<organism evidence="4 5">
    <name type="scientific">Sphingobacterium multivorum</name>
    <dbReference type="NCBI Taxonomy" id="28454"/>
    <lineage>
        <taxon>Bacteria</taxon>
        <taxon>Pseudomonadati</taxon>
        <taxon>Bacteroidota</taxon>
        <taxon>Sphingobacteriia</taxon>
        <taxon>Sphingobacteriales</taxon>
        <taxon>Sphingobacteriaceae</taxon>
        <taxon>Sphingobacterium</taxon>
    </lineage>
</organism>
<keyword evidence="4" id="KW-0449">Lipoprotein</keyword>
<name>A0A2X2LI80_SPHMU</name>
<gene>
    <name evidence="4" type="ORF">NCTC11343_04896</name>
</gene>
<keyword evidence="1" id="KW-0677">Repeat</keyword>
<dbReference type="SUPFAM" id="SSF48452">
    <property type="entry name" value="TPR-like"/>
    <property type="match status" value="2"/>
</dbReference>
<accession>A0A2X2LI80</accession>
<proteinExistence type="predicted"/>
<sequence length="406" mass="46278">MKFSLVLGMKHMFSNLAVILQNNTFVESDFTLPVPVLLAKFSFLPISSFFPEASSSFSADWLDTVQQSAIRSTLEGFNVGISGDGNPVALLEQAIALTNHALAYSYLGLYYFKIAAYDQAIATFTSAIEQYKEEPFFYASRCLVYRLIDEDEGAFYDYQIAKRLDFNYHSVLEWAENQAELTYFEADNLVIQELESKPKHLSTDEINSLGLEYVHCYSYLKAIGLYSSAIAESDNKDSNLFVFRGSLYLKLTCFELALSDFNQAIALDENRSAAYIFRAKVFESYRNYQSALEDYAKAEEIDRDSSIVYEERASLFERLGNFEEALLDFDRLVTLNPEDFYVYSLRADLNEKLEDLPGALADYSKAIDLNPYYSDLYSYRAAIREKLGDPIGAKADLDKFNELEDE</sequence>
<dbReference type="PANTHER" id="PTHR44858">
    <property type="entry name" value="TETRATRICOPEPTIDE REPEAT PROTEIN 6"/>
    <property type="match status" value="1"/>
</dbReference>
<dbReference type="RefSeq" id="WP_112376104.1">
    <property type="nucleotide sequence ID" value="NZ_DAMDEK010000002.1"/>
</dbReference>
<reference evidence="4 5" key="1">
    <citation type="submission" date="2018-06" db="EMBL/GenBank/DDBJ databases">
        <authorList>
            <consortium name="Pathogen Informatics"/>
            <person name="Doyle S."/>
        </authorList>
    </citation>
    <scope>NUCLEOTIDE SEQUENCE [LARGE SCALE GENOMIC DNA]</scope>
    <source>
        <strain evidence="4 5">NCTC11343</strain>
    </source>
</reference>
<dbReference type="EMBL" id="UAUU01000011">
    <property type="protein sequence ID" value="SPZ92959.1"/>
    <property type="molecule type" value="Genomic_DNA"/>
</dbReference>